<keyword evidence="1" id="KW-0808">Transferase</keyword>
<dbReference type="GO" id="GO:0008483">
    <property type="term" value="F:transaminase activity"/>
    <property type="evidence" value="ECO:0007669"/>
    <property type="project" value="UniProtKB-KW"/>
</dbReference>
<organism evidence="1 2">
    <name type="scientific">Halopenitus persicus</name>
    <dbReference type="NCBI Taxonomy" id="1048396"/>
    <lineage>
        <taxon>Archaea</taxon>
        <taxon>Methanobacteriati</taxon>
        <taxon>Methanobacteriota</taxon>
        <taxon>Stenosarchaea group</taxon>
        <taxon>Halobacteria</taxon>
        <taxon>Halobacteriales</taxon>
        <taxon>Haloferacaceae</taxon>
        <taxon>Halopenitus</taxon>
    </lineage>
</organism>
<accession>A0A1H3P3Q8</accession>
<dbReference type="SUPFAM" id="SSF53383">
    <property type="entry name" value="PLP-dependent transferases"/>
    <property type="match status" value="1"/>
</dbReference>
<dbReference type="AlphaFoldDB" id="A0A1H3P3Q8"/>
<reference evidence="2" key="1">
    <citation type="submission" date="2016-10" db="EMBL/GenBank/DDBJ databases">
        <authorList>
            <person name="Varghese N."/>
            <person name="Submissions S."/>
        </authorList>
    </citation>
    <scope>NUCLEOTIDE SEQUENCE [LARGE SCALE GENOMIC DNA]</scope>
    <source>
        <strain evidence="2">DC30,IBRC 10041,KCTC 4046</strain>
    </source>
</reference>
<keyword evidence="2" id="KW-1185">Reference proteome</keyword>
<keyword evidence="1" id="KW-0032">Aminotransferase</keyword>
<protein>
    <submittedName>
        <fullName evidence="1">Aminotransferase</fullName>
    </submittedName>
</protein>
<dbReference type="EMBL" id="FNPC01000019">
    <property type="protein sequence ID" value="SDY95698.1"/>
    <property type="molecule type" value="Genomic_DNA"/>
</dbReference>
<dbReference type="Proteomes" id="UP000199079">
    <property type="component" value="Unassembled WGS sequence"/>
</dbReference>
<dbReference type="RefSeq" id="WP_092735397.1">
    <property type="nucleotide sequence ID" value="NZ_FNPC01000019.1"/>
</dbReference>
<sequence>MVLEINEVHYTSNYGIAPLRETIVTKFKTGNRFSYDPDCEIVVTAGATESLSQSSASLTRVTRSSCRISAEPMAHTSN</sequence>
<dbReference type="InterPro" id="IPR015421">
    <property type="entry name" value="PyrdxlP-dep_Trfase_major"/>
</dbReference>
<name>A0A1H3P3Q8_9EURY</name>
<proteinExistence type="predicted"/>
<gene>
    <name evidence="1" type="ORF">SAMN05216564_1192</name>
</gene>
<dbReference type="InterPro" id="IPR015424">
    <property type="entry name" value="PyrdxlP-dep_Trfase"/>
</dbReference>
<dbReference type="Gene3D" id="3.40.640.10">
    <property type="entry name" value="Type I PLP-dependent aspartate aminotransferase-like (Major domain)"/>
    <property type="match status" value="1"/>
</dbReference>
<evidence type="ECO:0000313" key="1">
    <source>
        <dbReference type="EMBL" id="SDY95698.1"/>
    </source>
</evidence>
<evidence type="ECO:0000313" key="2">
    <source>
        <dbReference type="Proteomes" id="UP000199079"/>
    </source>
</evidence>